<evidence type="ECO:0000313" key="1">
    <source>
        <dbReference type="EMBL" id="CAH1193724.1"/>
    </source>
</evidence>
<dbReference type="SUPFAM" id="SSF56300">
    <property type="entry name" value="Metallo-dependent phosphatases"/>
    <property type="match status" value="1"/>
</dbReference>
<evidence type="ECO:0000313" key="2">
    <source>
        <dbReference type="Proteomes" id="UP000838324"/>
    </source>
</evidence>
<dbReference type="InterPro" id="IPR029052">
    <property type="entry name" value="Metallo-depent_PP-like"/>
</dbReference>
<dbReference type="Gene3D" id="3.60.21.10">
    <property type="match status" value="1"/>
</dbReference>
<keyword evidence="2" id="KW-1185">Reference proteome</keyword>
<evidence type="ECO:0008006" key="3">
    <source>
        <dbReference type="Google" id="ProtNLM"/>
    </source>
</evidence>
<name>A0ABN8FZD2_9BACL</name>
<dbReference type="Proteomes" id="UP000838324">
    <property type="component" value="Unassembled WGS sequence"/>
</dbReference>
<gene>
    <name evidence="1" type="ORF">PAECIP111892_01300</name>
</gene>
<dbReference type="EMBL" id="CAKMMG010000001">
    <property type="protein sequence ID" value="CAH1193724.1"/>
    <property type="molecule type" value="Genomic_DNA"/>
</dbReference>
<dbReference type="RefSeq" id="WP_236331079.1">
    <property type="nucleotide sequence ID" value="NZ_CAKMMG010000001.1"/>
</dbReference>
<organism evidence="1 2">
    <name type="scientific">Paenibacillus auburnensis</name>
    <dbReference type="NCBI Taxonomy" id="2905649"/>
    <lineage>
        <taxon>Bacteria</taxon>
        <taxon>Bacillati</taxon>
        <taxon>Bacillota</taxon>
        <taxon>Bacilli</taxon>
        <taxon>Bacillales</taxon>
        <taxon>Paenibacillaceae</taxon>
        <taxon>Paenibacillus</taxon>
    </lineage>
</organism>
<accession>A0ABN8FZD2</accession>
<proteinExistence type="predicted"/>
<sequence>MSNVYFTSDHHFGHELIIDFESRPFINVQEMDKVMIETWNSVVDDGDTVFHLGDFSFLGLEATRKIVSSLNGRKILILGNHDRGRGRSWWLEAGFDEVSEYPLIYKEFFMLSHEPMYMNKHMPYVNVHGHIHGQKYEGKNHFNICVEHWGYKPLSFAQIRDAVVGNEEG</sequence>
<comment type="caution">
    <text evidence="1">The sequence shown here is derived from an EMBL/GenBank/DDBJ whole genome shotgun (WGS) entry which is preliminary data.</text>
</comment>
<reference evidence="1" key="1">
    <citation type="submission" date="2022-01" db="EMBL/GenBank/DDBJ databases">
        <authorList>
            <person name="Criscuolo A."/>
        </authorList>
    </citation>
    <scope>NUCLEOTIDE SEQUENCE</scope>
    <source>
        <strain evidence="1">CIP111892</strain>
    </source>
</reference>
<protein>
    <recommendedName>
        <fullName evidence="3">Phosphoesterase</fullName>
    </recommendedName>
</protein>